<feature type="chain" id="PRO_5032688235" evidence="1">
    <location>
        <begin position="32"/>
        <end position="119"/>
    </location>
</feature>
<dbReference type="AlphaFoldDB" id="A0A845FXX5"/>
<gene>
    <name evidence="2" type="ORF">GTP91_02735</name>
</gene>
<dbReference type="EMBL" id="WWCW01000004">
    <property type="protein sequence ID" value="MYM86090.1"/>
    <property type="molecule type" value="Genomic_DNA"/>
</dbReference>
<evidence type="ECO:0000313" key="3">
    <source>
        <dbReference type="Proteomes" id="UP000470302"/>
    </source>
</evidence>
<protein>
    <submittedName>
        <fullName evidence="2">DUF2946 domain-containing protein</fullName>
    </submittedName>
</protein>
<accession>A0A845FXX5</accession>
<evidence type="ECO:0000313" key="2">
    <source>
        <dbReference type="EMBL" id="MYM86090.1"/>
    </source>
</evidence>
<sequence>MFNFARRRTLHIWIALLAVLFSALAPSISRAMSPASPFGYAEICSTDTIKKFPTPAADHAMEHCPYCATHGGTYALLPPVAASFAVIGGHDHYPPLFYSAPRPLHSWTAAKPRGPPTRS</sequence>
<dbReference type="Proteomes" id="UP000470302">
    <property type="component" value="Unassembled WGS sequence"/>
</dbReference>
<feature type="signal peptide" evidence="1">
    <location>
        <begin position="1"/>
        <end position="31"/>
    </location>
</feature>
<evidence type="ECO:0000256" key="1">
    <source>
        <dbReference type="SAM" id="SignalP"/>
    </source>
</evidence>
<keyword evidence="1" id="KW-0732">Signal</keyword>
<reference evidence="2 3" key="1">
    <citation type="submission" date="2020-01" db="EMBL/GenBank/DDBJ databases">
        <title>Novel species isolated from a subtropical stream in China.</title>
        <authorList>
            <person name="Lu H."/>
        </authorList>
    </citation>
    <scope>NUCLEOTIDE SEQUENCE [LARGE SCALE GENOMIC DNA]</scope>
    <source>
        <strain evidence="2 3">FT82W</strain>
    </source>
</reference>
<proteinExistence type="predicted"/>
<dbReference type="Pfam" id="PF11162">
    <property type="entry name" value="DUF2946"/>
    <property type="match status" value="1"/>
</dbReference>
<dbReference type="InterPro" id="IPR021333">
    <property type="entry name" value="DUF2946"/>
</dbReference>
<comment type="caution">
    <text evidence="2">The sequence shown here is derived from an EMBL/GenBank/DDBJ whole genome shotgun (WGS) entry which is preliminary data.</text>
</comment>
<name>A0A845FXX5_9BURK</name>
<organism evidence="2 3">
    <name type="scientific">Duganella vulcania</name>
    <dbReference type="NCBI Taxonomy" id="2692166"/>
    <lineage>
        <taxon>Bacteria</taxon>
        <taxon>Pseudomonadati</taxon>
        <taxon>Pseudomonadota</taxon>
        <taxon>Betaproteobacteria</taxon>
        <taxon>Burkholderiales</taxon>
        <taxon>Oxalobacteraceae</taxon>
        <taxon>Telluria group</taxon>
        <taxon>Duganella</taxon>
    </lineage>
</organism>